<feature type="domain" description="DUF397" evidence="1">
    <location>
        <begin position="16"/>
        <end position="69"/>
    </location>
</feature>
<comment type="caution">
    <text evidence="2">The sequence shown here is derived from an EMBL/GenBank/DDBJ whole genome shotgun (WGS) entry which is preliminary data.</text>
</comment>
<sequence>MDEISNGMAASAIEGARWRKSAYSNPSGNCVEVAPLPGGDVAVRNSRHPAGPALIYSRGEIAAFIQAAKNGDFDDLAL</sequence>
<evidence type="ECO:0000259" key="1">
    <source>
        <dbReference type="Pfam" id="PF04149"/>
    </source>
</evidence>
<reference evidence="3" key="1">
    <citation type="journal article" date="2019" name="Int. J. Syst. Evol. Microbiol.">
        <title>The Global Catalogue of Microorganisms (GCM) 10K type strain sequencing project: providing services to taxonomists for standard genome sequencing and annotation.</title>
        <authorList>
            <consortium name="The Broad Institute Genomics Platform"/>
            <consortium name="The Broad Institute Genome Sequencing Center for Infectious Disease"/>
            <person name="Wu L."/>
            <person name="Ma J."/>
        </authorList>
    </citation>
    <scope>NUCLEOTIDE SEQUENCE [LARGE SCALE GENOMIC DNA]</scope>
    <source>
        <strain evidence="3">JCM 16908</strain>
    </source>
</reference>
<proteinExistence type="predicted"/>
<dbReference type="Proteomes" id="UP001500888">
    <property type="component" value="Unassembled WGS sequence"/>
</dbReference>
<evidence type="ECO:0000313" key="2">
    <source>
        <dbReference type="EMBL" id="GAA3800407.1"/>
    </source>
</evidence>
<gene>
    <name evidence="2" type="ORF">GCM10022226_20000</name>
</gene>
<dbReference type="RefSeq" id="WP_344937033.1">
    <property type="nucleotide sequence ID" value="NZ_BAAAZR010000002.1"/>
</dbReference>
<dbReference type="Pfam" id="PF04149">
    <property type="entry name" value="DUF397"/>
    <property type="match status" value="1"/>
</dbReference>
<dbReference type="InterPro" id="IPR007278">
    <property type="entry name" value="DUF397"/>
</dbReference>
<organism evidence="2 3">
    <name type="scientific">Sphaerisporangium flaviroseum</name>
    <dbReference type="NCBI Taxonomy" id="509199"/>
    <lineage>
        <taxon>Bacteria</taxon>
        <taxon>Bacillati</taxon>
        <taxon>Actinomycetota</taxon>
        <taxon>Actinomycetes</taxon>
        <taxon>Streptosporangiales</taxon>
        <taxon>Streptosporangiaceae</taxon>
        <taxon>Sphaerisporangium</taxon>
    </lineage>
</organism>
<accession>A0ABP7HWM2</accession>
<dbReference type="EMBL" id="BAAAZR010000002">
    <property type="protein sequence ID" value="GAA3800407.1"/>
    <property type="molecule type" value="Genomic_DNA"/>
</dbReference>
<evidence type="ECO:0000313" key="3">
    <source>
        <dbReference type="Proteomes" id="UP001500888"/>
    </source>
</evidence>
<name>A0ABP7HWM2_9ACTN</name>
<keyword evidence="3" id="KW-1185">Reference proteome</keyword>
<protein>
    <submittedName>
        <fullName evidence="2">DUF397 domain-containing protein</fullName>
    </submittedName>
</protein>